<evidence type="ECO:0000256" key="5">
    <source>
        <dbReference type="ARBA" id="ARBA00023163"/>
    </source>
</evidence>
<evidence type="ECO:0000256" key="2">
    <source>
        <dbReference type="ARBA" id="ARBA00023012"/>
    </source>
</evidence>
<dbReference type="GO" id="GO:0000156">
    <property type="term" value="F:phosphorelay response regulator activity"/>
    <property type="evidence" value="ECO:0007669"/>
    <property type="project" value="TreeGrafter"/>
</dbReference>
<dbReference type="SMART" id="SM00448">
    <property type="entry name" value="REC"/>
    <property type="match status" value="1"/>
</dbReference>
<dbReference type="PROSITE" id="PS50110">
    <property type="entry name" value="RESPONSE_REGULATORY"/>
    <property type="match status" value="1"/>
</dbReference>
<name>A0A931MZC3_9HYPH</name>
<dbReference type="Gene3D" id="1.10.10.10">
    <property type="entry name" value="Winged helix-like DNA-binding domain superfamily/Winged helix DNA-binding domain"/>
    <property type="match status" value="1"/>
</dbReference>
<feature type="DNA-binding region" description="OmpR/PhoB-type" evidence="7">
    <location>
        <begin position="124"/>
        <end position="218"/>
    </location>
</feature>
<dbReference type="Gene3D" id="3.40.50.2300">
    <property type="match status" value="1"/>
</dbReference>
<feature type="domain" description="OmpR/PhoB-type" evidence="9">
    <location>
        <begin position="124"/>
        <end position="218"/>
    </location>
</feature>
<protein>
    <submittedName>
        <fullName evidence="10">Response regulator transcription factor</fullName>
    </submittedName>
</protein>
<dbReference type="SMART" id="SM00862">
    <property type="entry name" value="Trans_reg_C"/>
    <property type="match status" value="1"/>
</dbReference>
<keyword evidence="11" id="KW-1185">Reference proteome</keyword>
<dbReference type="PROSITE" id="PS51755">
    <property type="entry name" value="OMPR_PHOB"/>
    <property type="match status" value="1"/>
</dbReference>
<dbReference type="GO" id="GO:0006355">
    <property type="term" value="P:regulation of DNA-templated transcription"/>
    <property type="evidence" value="ECO:0007669"/>
    <property type="project" value="InterPro"/>
</dbReference>
<keyword evidence="1 6" id="KW-0597">Phosphoprotein</keyword>
<accession>A0A931MZC3</accession>
<dbReference type="PANTHER" id="PTHR48111">
    <property type="entry name" value="REGULATOR OF RPOS"/>
    <property type="match status" value="1"/>
</dbReference>
<dbReference type="RefSeq" id="WP_197310691.1">
    <property type="nucleotide sequence ID" value="NZ_JADZLT010000048.1"/>
</dbReference>
<reference evidence="10" key="1">
    <citation type="submission" date="2020-12" db="EMBL/GenBank/DDBJ databases">
        <title>Methylobrevis albus sp. nov., isolated from fresh water lack sediment.</title>
        <authorList>
            <person name="Zou Q."/>
        </authorList>
    </citation>
    <scope>NUCLEOTIDE SEQUENCE</scope>
    <source>
        <strain evidence="10">L22</strain>
    </source>
</reference>
<comment type="caution">
    <text evidence="10">The sequence shown here is derived from an EMBL/GenBank/DDBJ whole genome shotgun (WGS) entry which is preliminary data.</text>
</comment>
<keyword evidence="2" id="KW-0902">Two-component regulatory system</keyword>
<dbReference type="InterPro" id="IPR011006">
    <property type="entry name" value="CheY-like_superfamily"/>
</dbReference>
<dbReference type="EMBL" id="JADZLT010000048">
    <property type="protein sequence ID" value="MBH0237596.1"/>
    <property type="molecule type" value="Genomic_DNA"/>
</dbReference>
<dbReference type="AlphaFoldDB" id="A0A931MZC3"/>
<evidence type="ECO:0000256" key="7">
    <source>
        <dbReference type="PROSITE-ProRule" id="PRU01091"/>
    </source>
</evidence>
<dbReference type="Proteomes" id="UP000631694">
    <property type="component" value="Unassembled WGS sequence"/>
</dbReference>
<evidence type="ECO:0000313" key="10">
    <source>
        <dbReference type="EMBL" id="MBH0237596.1"/>
    </source>
</evidence>
<gene>
    <name evidence="10" type="ORF">I5731_07185</name>
</gene>
<dbReference type="InterPro" id="IPR001789">
    <property type="entry name" value="Sig_transdc_resp-reg_receiver"/>
</dbReference>
<proteinExistence type="predicted"/>
<dbReference type="Pfam" id="PF00486">
    <property type="entry name" value="Trans_reg_C"/>
    <property type="match status" value="1"/>
</dbReference>
<evidence type="ECO:0000313" key="11">
    <source>
        <dbReference type="Proteomes" id="UP000631694"/>
    </source>
</evidence>
<dbReference type="InterPro" id="IPR036388">
    <property type="entry name" value="WH-like_DNA-bd_sf"/>
</dbReference>
<dbReference type="InterPro" id="IPR039420">
    <property type="entry name" value="WalR-like"/>
</dbReference>
<dbReference type="Pfam" id="PF00072">
    <property type="entry name" value="Response_reg"/>
    <property type="match status" value="1"/>
</dbReference>
<dbReference type="InterPro" id="IPR001867">
    <property type="entry name" value="OmpR/PhoB-type_DNA-bd"/>
</dbReference>
<dbReference type="GO" id="GO:0005829">
    <property type="term" value="C:cytosol"/>
    <property type="evidence" value="ECO:0007669"/>
    <property type="project" value="TreeGrafter"/>
</dbReference>
<feature type="domain" description="Response regulatory" evidence="8">
    <location>
        <begin position="2"/>
        <end position="116"/>
    </location>
</feature>
<evidence type="ECO:0000256" key="6">
    <source>
        <dbReference type="PROSITE-ProRule" id="PRU00169"/>
    </source>
</evidence>
<keyword evidence="4 7" id="KW-0238">DNA-binding</keyword>
<dbReference type="Gene3D" id="6.10.250.690">
    <property type="match status" value="1"/>
</dbReference>
<dbReference type="CDD" id="cd00383">
    <property type="entry name" value="trans_reg_C"/>
    <property type="match status" value="1"/>
</dbReference>
<sequence length="225" mass="25115">MRILIVEDDPDLRRQLGTACRDAGYVVDTAADGEEGHFLGDTEPYDAVILDIGLPKKDGISVLEGWRRAGRLMPVLLLTARDRWSDKVAGIDAGADDYVAKPFHMEEVLARLRALVRRYAGHASNEIEVGPVRLDVKSGRVTVDGSPVKLTSHELRLLQYLMHHKERTVSRTELIEHLYDQDFDRDSNTIEVFVGRLRRKLAVDVIETVRGIGYRIAGPGVPPAP</sequence>
<dbReference type="CDD" id="cd19934">
    <property type="entry name" value="REC_OmpR_EcPhoP-like"/>
    <property type="match status" value="1"/>
</dbReference>
<organism evidence="10 11">
    <name type="scientific">Methylobrevis albus</name>
    <dbReference type="NCBI Taxonomy" id="2793297"/>
    <lineage>
        <taxon>Bacteria</taxon>
        <taxon>Pseudomonadati</taxon>
        <taxon>Pseudomonadota</taxon>
        <taxon>Alphaproteobacteria</taxon>
        <taxon>Hyphomicrobiales</taxon>
        <taxon>Pleomorphomonadaceae</taxon>
        <taxon>Methylobrevis</taxon>
    </lineage>
</organism>
<dbReference type="GO" id="GO:0000976">
    <property type="term" value="F:transcription cis-regulatory region binding"/>
    <property type="evidence" value="ECO:0007669"/>
    <property type="project" value="TreeGrafter"/>
</dbReference>
<keyword evidence="3" id="KW-0805">Transcription regulation</keyword>
<dbReference type="FunFam" id="3.40.50.2300:FF:000002">
    <property type="entry name" value="DNA-binding response regulator PhoP"/>
    <property type="match status" value="1"/>
</dbReference>
<keyword evidence="5" id="KW-0804">Transcription</keyword>
<dbReference type="FunFam" id="1.10.10.10:FF:000005">
    <property type="entry name" value="Two-component system response regulator"/>
    <property type="match status" value="1"/>
</dbReference>
<dbReference type="SUPFAM" id="SSF52172">
    <property type="entry name" value="CheY-like"/>
    <property type="match status" value="1"/>
</dbReference>
<evidence type="ECO:0000259" key="9">
    <source>
        <dbReference type="PROSITE" id="PS51755"/>
    </source>
</evidence>
<evidence type="ECO:0000259" key="8">
    <source>
        <dbReference type="PROSITE" id="PS50110"/>
    </source>
</evidence>
<feature type="modified residue" description="4-aspartylphosphate" evidence="6">
    <location>
        <position position="51"/>
    </location>
</feature>
<dbReference type="GO" id="GO:0032993">
    <property type="term" value="C:protein-DNA complex"/>
    <property type="evidence" value="ECO:0007669"/>
    <property type="project" value="TreeGrafter"/>
</dbReference>
<evidence type="ECO:0000256" key="1">
    <source>
        <dbReference type="ARBA" id="ARBA00022553"/>
    </source>
</evidence>
<evidence type="ECO:0000256" key="4">
    <source>
        <dbReference type="ARBA" id="ARBA00023125"/>
    </source>
</evidence>
<evidence type="ECO:0000256" key="3">
    <source>
        <dbReference type="ARBA" id="ARBA00023015"/>
    </source>
</evidence>
<dbReference type="PANTHER" id="PTHR48111:SF37">
    <property type="entry name" value="RESPONSE REGULATOR PROTEIN CARR"/>
    <property type="match status" value="1"/>
</dbReference>